<dbReference type="OrthoDB" id="528778at2"/>
<keyword evidence="3" id="KW-1185">Reference proteome</keyword>
<name>A0A545TB75_9PROT</name>
<evidence type="ECO:0000259" key="1">
    <source>
        <dbReference type="Pfam" id="PF13761"/>
    </source>
</evidence>
<reference evidence="2 3" key="1">
    <citation type="submission" date="2019-06" db="EMBL/GenBank/DDBJ databases">
        <title>Whole genome sequence for Rhodospirillaceae sp. R148.</title>
        <authorList>
            <person name="Wang G."/>
        </authorList>
    </citation>
    <scope>NUCLEOTIDE SEQUENCE [LARGE SCALE GENOMIC DNA]</scope>
    <source>
        <strain evidence="2 3">R148</strain>
    </source>
</reference>
<proteinExistence type="predicted"/>
<organism evidence="2 3">
    <name type="scientific">Denitrobaculum tricleocarpae</name>
    <dbReference type="NCBI Taxonomy" id="2591009"/>
    <lineage>
        <taxon>Bacteria</taxon>
        <taxon>Pseudomonadati</taxon>
        <taxon>Pseudomonadota</taxon>
        <taxon>Alphaproteobacteria</taxon>
        <taxon>Rhodospirillales</taxon>
        <taxon>Rhodospirillaceae</taxon>
        <taxon>Denitrobaculum</taxon>
    </lineage>
</organism>
<accession>A0A545TB75</accession>
<dbReference type="Pfam" id="PF13761">
    <property type="entry name" value="DUF4166"/>
    <property type="match status" value="1"/>
</dbReference>
<comment type="caution">
    <text evidence="2">The sequence shown here is derived from an EMBL/GenBank/DDBJ whole genome shotgun (WGS) entry which is preliminary data.</text>
</comment>
<gene>
    <name evidence="2" type="ORF">FKG95_24605</name>
</gene>
<protein>
    <submittedName>
        <fullName evidence="2">DUF4166 domain-containing protein</fullName>
    </submittedName>
</protein>
<dbReference type="EMBL" id="VHSH01000010">
    <property type="protein sequence ID" value="TQV74462.1"/>
    <property type="molecule type" value="Genomic_DNA"/>
</dbReference>
<evidence type="ECO:0000313" key="3">
    <source>
        <dbReference type="Proteomes" id="UP000315252"/>
    </source>
</evidence>
<dbReference type="InterPro" id="IPR025311">
    <property type="entry name" value="DUF4166"/>
</dbReference>
<sequence>MSLYRRVLGEKFETLPETLQVAHEFEGQRCLTGRVDVRCSETIIGKVLLRLLKLPRPGVDLTARILLQETGQGERWHREFGDDSFSSRVTPHRAKAGCIVETMGGVSAVVRLTAVPDGLQWNVESLSLLGLPLPHAIAPVTQAEERQIDGRYRFEVVITLPLLGLLISYRGWLQPDSLPAEQRIA</sequence>
<dbReference type="Proteomes" id="UP000315252">
    <property type="component" value="Unassembled WGS sequence"/>
</dbReference>
<dbReference type="AlphaFoldDB" id="A0A545TB75"/>
<evidence type="ECO:0000313" key="2">
    <source>
        <dbReference type="EMBL" id="TQV74462.1"/>
    </source>
</evidence>
<dbReference type="RefSeq" id="WP_142899093.1">
    <property type="nucleotide sequence ID" value="NZ_ML660061.1"/>
</dbReference>
<feature type="domain" description="DUF4166" evidence="1">
    <location>
        <begin position="15"/>
        <end position="173"/>
    </location>
</feature>